<organism evidence="1">
    <name type="scientific">Arundo donax</name>
    <name type="common">Giant reed</name>
    <name type="synonym">Donax arundinaceus</name>
    <dbReference type="NCBI Taxonomy" id="35708"/>
    <lineage>
        <taxon>Eukaryota</taxon>
        <taxon>Viridiplantae</taxon>
        <taxon>Streptophyta</taxon>
        <taxon>Embryophyta</taxon>
        <taxon>Tracheophyta</taxon>
        <taxon>Spermatophyta</taxon>
        <taxon>Magnoliopsida</taxon>
        <taxon>Liliopsida</taxon>
        <taxon>Poales</taxon>
        <taxon>Poaceae</taxon>
        <taxon>PACMAD clade</taxon>
        <taxon>Arundinoideae</taxon>
        <taxon>Arundineae</taxon>
        <taxon>Arundo</taxon>
    </lineage>
</organism>
<dbReference type="EMBL" id="GBRH01171482">
    <property type="protein sequence ID" value="JAE26414.1"/>
    <property type="molecule type" value="Transcribed_RNA"/>
</dbReference>
<proteinExistence type="predicted"/>
<name>A0A0A9GSI0_ARUDO</name>
<sequence length="24" mass="2803">MYTTTNHVARLNFCEDTPNSNMEN</sequence>
<protein>
    <submittedName>
        <fullName evidence="1">Uncharacterized protein</fullName>
    </submittedName>
</protein>
<dbReference type="AlphaFoldDB" id="A0A0A9GSI0"/>
<accession>A0A0A9GSI0</accession>
<reference evidence="1" key="2">
    <citation type="journal article" date="2015" name="Data Brief">
        <title>Shoot transcriptome of the giant reed, Arundo donax.</title>
        <authorList>
            <person name="Barrero R.A."/>
            <person name="Guerrero F.D."/>
            <person name="Moolhuijzen P."/>
            <person name="Goolsby J.A."/>
            <person name="Tidwell J."/>
            <person name="Bellgard S.E."/>
            <person name="Bellgard M.I."/>
        </authorList>
    </citation>
    <scope>NUCLEOTIDE SEQUENCE</scope>
    <source>
        <tissue evidence="1">Shoot tissue taken approximately 20 cm above the soil surface</tissue>
    </source>
</reference>
<evidence type="ECO:0000313" key="1">
    <source>
        <dbReference type="EMBL" id="JAE26414.1"/>
    </source>
</evidence>
<reference evidence="1" key="1">
    <citation type="submission" date="2014-09" db="EMBL/GenBank/DDBJ databases">
        <authorList>
            <person name="Magalhaes I.L.F."/>
            <person name="Oliveira U."/>
            <person name="Santos F.R."/>
            <person name="Vidigal T.H.D.A."/>
            <person name="Brescovit A.D."/>
            <person name="Santos A.J."/>
        </authorList>
    </citation>
    <scope>NUCLEOTIDE SEQUENCE</scope>
    <source>
        <tissue evidence="1">Shoot tissue taken approximately 20 cm above the soil surface</tissue>
    </source>
</reference>